<proteinExistence type="predicted"/>
<feature type="domain" description="HD" evidence="1">
    <location>
        <begin position="175"/>
        <end position="297"/>
    </location>
</feature>
<dbReference type="RefSeq" id="WP_170133493.1">
    <property type="nucleotide sequence ID" value="NZ_QJKB01000003.1"/>
</dbReference>
<dbReference type="SUPFAM" id="SSF109604">
    <property type="entry name" value="HD-domain/PDEase-like"/>
    <property type="match status" value="1"/>
</dbReference>
<accession>A0A318JB01</accession>
<keyword evidence="4" id="KW-1185">Reference proteome</keyword>
<evidence type="ECO:0000313" key="4">
    <source>
        <dbReference type="Proteomes" id="UP000247792"/>
    </source>
</evidence>
<dbReference type="InterPro" id="IPR003607">
    <property type="entry name" value="HD/PDEase_dom"/>
</dbReference>
<organism evidence="3 4">
    <name type="scientific">Undibacterium pigrum</name>
    <dbReference type="NCBI Taxonomy" id="401470"/>
    <lineage>
        <taxon>Bacteria</taxon>
        <taxon>Pseudomonadati</taxon>
        <taxon>Pseudomonadota</taxon>
        <taxon>Betaproteobacteria</taxon>
        <taxon>Burkholderiales</taxon>
        <taxon>Oxalobacteraceae</taxon>
        <taxon>Undibacterium</taxon>
    </lineage>
</organism>
<feature type="domain" description="HD-GYP" evidence="2">
    <location>
        <begin position="155"/>
        <end position="348"/>
    </location>
</feature>
<dbReference type="PROSITE" id="PS51832">
    <property type="entry name" value="HD_GYP"/>
    <property type="match status" value="1"/>
</dbReference>
<reference evidence="3 4" key="1">
    <citation type="submission" date="2018-05" db="EMBL/GenBank/DDBJ databases">
        <title>Genomic Encyclopedia of Type Strains, Phase IV (KMG-IV): sequencing the most valuable type-strain genomes for metagenomic binning, comparative biology and taxonomic classification.</title>
        <authorList>
            <person name="Goeker M."/>
        </authorList>
    </citation>
    <scope>NUCLEOTIDE SEQUENCE [LARGE SCALE GENOMIC DNA]</scope>
    <source>
        <strain evidence="3 4">DSM 19792</strain>
    </source>
</reference>
<dbReference type="NCBIfam" id="TIGR00277">
    <property type="entry name" value="HDIG"/>
    <property type="match status" value="1"/>
</dbReference>
<dbReference type="InterPro" id="IPR021812">
    <property type="entry name" value="DUF3391"/>
</dbReference>
<evidence type="ECO:0000259" key="1">
    <source>
        <dbReference type="PROSITE" id="PS51831"/>
    </source>
</evidence>
<dbReference type="Pfam" id="PF13487">
    <property type="entry name" value="HD_5"/>
    <property type="match status" value="1"/>
</dbReference>
<keyword evidence="3" id="KW-0378">Hydrolase</keyword>
<dbReference type="Pfam" id="PF11871">
    <property type="entry name" value="DUF3391"/>
    <property type="match status" value="1"/>
</dbReference>
<dbReference type="Proteomes" id="UP000247792">
    <property type="component" value="Unassembled WGS sequence"/>
</dbReference>
<dbReference type="InterPro" id="IPR037522">
    <property type="entry name" value="HD_GYP_dom"/>
</dbReference>
<dbReference type="Gene3D" id="1.10.3210.10">
    <property type="entry name" value="Hypothetical protein af1432"/>
    <property type="match status" value="1"/>
</dbReference>
<sequence length="437" mass="48534">MSDDSQLIVIDQIQIGMFIKLDLSWFEHSFPMNSFKITNQQQIDDLVALKLKHVRYIPSKSDPVAAKPASKPIVASVTIAANTSVPAKQVYSSIIDAKRARFEKLQKQRDEIARCEEKFVQAAVVVKSINRLIFSKPKETIIEAGKLVESMAEVFLSGSDTVMHLIQQTAGSEELYFHTLNVSVLAMMLAHEMKCSDAQIKEIGIAALFHDLGKVEVPEHILNKTEPLTKPEQHFYEMHPEYGVAVGTKAGLSPVVLAVIAQHHEFMDGTGYPHKLKGDAISMPTRIVTIANVYDNLCNHNDPKLSLTPHEALSTMYAHRRSQFDASIMATLVKSLGVYPPGTLVRLSNEAIGLVMNVNVGKPLRPRVLVYDAEIPKEDAIILDLAEENKELSISASIRPGLLPRAIFNYLNPRKRVNYYFDSQSKKTQGGPLPGQS</sequence>
<dbReference type="PROSITE" id="PS51831">
    <property type="entry name" value="HD"/>
    <property type="match status" value="1"/>
</dbReference>
<dbReference type="SMART" id="SM00471">
    <property type="entry name" value="HDc"/>
    <property type="match status" value="1"/>
</dbReference>
<dbReference type="EMBL" id="QJKB01000003">
    <property type="protein sequence ID" value="PXX43843.1"/>
    <property type="molecule type" value="Genomic_DNA"/>
</dbReference>
<dbReference type="AlphaFoldDB" id="A0A318JB01"/>
<dbReference type="CDD" id="cd00077">
    <property type="entry name" value="HDc"/>
    <property type="match status" value="1"/>
</dbReference>
<comment type="caution">
    <text evidence="3">The sequence shown here is derived from an EMBL/GenBank/DDBJ whole genome shotgun (WGS) entry which is preliminary data.</text>
</comment>
<protein>
    <submittedName>
        <fullName evidence="3">Metal dependent phosphohydrolase</fullName>
    </submittedName>
</protein>
<dbReference type="PANTHER" id="PTHR43155:SF2">
    <property type="entry name" value="CYCLIC DI-GMP PHOSPHODIESTERASE PA4108"/>
    <property type="match status" value="1"/>
</dbReference>
<evidence type="ECO:0000313" key="3">
    <source>
        <dbReference type="EMBL" id="PXX43843.1"/>
    </source>
</evidence>
<dbReference type="InterPro" id="IPR006675">
    <property type="entry name" value="HDIG_dom"/>
</dbReference>
<dbReference type="GO" id="GO:0008081">
    <property type="term" value="F:phosphoric diester hydrolase activity"/>
    <property type="evidence" value="ECO:0007669"/>
    <property type="project" value="UniProtKB-ARBA"/>
</dbReference>
<gene>
    <name evidence="3" type="ORF">DFR42_103111</name>
</gene>
<dbReference type="PANTHER" id="PTHR43155">
    <property type="entry name" value="CYCLIC DI-GMP PHOSPHODIESTERASE PA4108-RELATED"/>
    <property type="match status" value="1"/>
</dbReference>
<evidence type="ECO:0000259" key="2">
    <source>
        <dbReference type="PROSITE" id="PS51832"/>
    </source>
</evidence>
<dbReference type="InterPro" id="IPR006674">
    <property type="entry name" value="HD_domain"/>
</dbReference>
<name>A0A318JB01_9BURK</name>